<accession>A0A9P6HSI6</accession>
<evidence type="ECO:0000313" key="3">
    <source>
        <dbReference type="Proteomes" id="UP000781932"/>
    </source>
</evidence>
<dbReference type="Proteomes" id="UP000781932">
    <property type="component" value="Unassembled WGS sequence"/>
</dbReference>
<dbReference type="EMBL" id="JAATWM020000087">
    <property type="protein sequence ID" value="KAF9869224.1"/>
    <property type="molecule type" value="Genomic_DNA"/>
</dbReference>
<gene>
    <name evidence="2" type="ORF">CkaCkLH20_13303</name>
</gene>
<dbReference type="RefSeq" id="XP_038738685.1">
    <property type="nucleotide sequence ID" value="XM_038896013.1"/>
</dbReference>
<organism evidence="2 3">
    <name type="scientific">Colletotrichum karsti</name>
    <dbReference type="NCBI Taxonomy" id="1095194"/>
    <lineage>
        <taxon>Eukaryota</taxon>
        <taxon>Fungi</taxon>
        <taxon>Dikarya</taxon>
        <taxon>Ascomycota</taxon>
        <taxon>Pezizomycotina</taxon>
        <taxon>Sordariomycetes</taxon>
        <taxon>Hypocreomycetidae</taxon>
        <taxon>Glomerellales</taxon>
        <taxon>Glomerellaceae</taxon>
        <taxon>Colletotrichum</taxon>
        <taxon>Colletotrichum boninense species complex</taxon>
    </lineage>
</organism>
<protein>
    <submittedName>
        <fullName evidence="2">Uncharacterized protein</fullName>
    </submittedName>
</protein>
<evidence type="ECO:0000313" key="2">
    <source>
        <dbReference type="EMBL" id="KAF9869224.1"/>
    </source>
</evidence>
<dbReference type="AlphaFoldDB" id="A0A9P6HSI6"/>
<reference evidence="2" key="2">
    <citation type="submission" date="2020-11" db="EMBL/GenBank/DDBJ databases">
        <title>Whole genome sequencing of Colletotrichum sp.</title>
        <authorList>
            <person name="Li H."/>
        </authorList>
    </citation>
    <scope>NUCLEOTIDE SEQUENCE</scope>
    <source>
        <strain evidence="2">CkLH20</strain>
    </source>
</reference>
<comment type="caution">
    <text evidence="2">The sequence shown here is derived from an EMBL/GenBank/DDBJ whole genome shotgun (WGS) entry which is preliminary data.</text>
</comment>
<name>A0A9P6HSI6_9PEZI</name>
<proteinExistence type="predicted"/>
<reference evidence="2" key="1">
    <citation type="submission" date="2020-03" db="EMBL/GenBank/DDBJ databases">
        <authorList>
            <person name="He L."/>
        </authorList>
    </citation>
    <scope>NUCLEOTIDE SEQUENCE</scope>
    <source>
        <strain evidence="2">CkLH20</strain>
    </source>
</reference>
<dbReference type="OrthoDB" id="4851818at2759"/>
<keyword evidence="3" id="KW-1185">Reference proteome</keyword>
<sequence>MPSCFFDSVPDPFLDPISAPPRLKALGEYDEDSVATVDAFEPRRSIADVLHQQSTSKWSKRHFDVCNAVVTQQEHDILPGLRPGAGNEEQDVAWPHWGRTNLSDEDHPFWSKYGDTRRKLLALVSGPPSDISTSKSASFLCRNQQSDVGFIWAALRKFRTLHLDSETTDTEETTGNSTQDILHDDSESPPAKRVRRKPALHPGVVSYAGGDLSDPLDSQSTTPPAKSWGGDLPSTPEEPAFISESENRRSSQKPETLTAEFIYAFIRHVLQWLPPQHEMAANDQESIVDLNVATARRFVSLSGPLKFTSIDDGGLYIGSLGCVAIIEMKQCLQIVDGQAKVPDEWVAQIVGEALAVRLEDGAWAGPPETVFVIAPARHYARLFELNITDNYLTEFKRDAMRIAPGDYISMDFFVISKAYNNEKVIILIRDEWSGFAWIRGLRARKEGLQALSQIVAFLERQYTSLLHIAPLAPAVSATLGLTPHY</sequence>
<feature type="region of interest" description="Disordered" evidence="1">
    <location>
        <begin position="166"/>
        <end position="253"/>
    </location>
</feature>
<dbReference type="GeneID" id="62169087"/>
<evidence type="ECO:0000256" key="1">
    <source>
        <dbReference type="SAM" id="MobiDB-lite"/>
    </source>
</evidence>